<keyword evidence="3" id="KW-1185">Reference proteome</keyword>
<gene>
    <name evidence="2" type="ORF">OJ997_21255</name>
</gene>
<protein>
    <submittedName>
        <fullName evidence="2">FkbM family methyltransferase</fullName>
    </submittedName>
</protein>
<dbReference type="Gene3D" id="3.40.50.150">
    <property type="entry name" value="Vaccinia Virus protein VP39"/>
    <property type="match status" value="1"/>
</dbReference>
<dbReference type="InterPro" id="IPR053188">
    <property type="entry name" value="FkbM_Methyltransferase"/>
</dbReference>
<evidence type="ECO:0000313" key="2">
    <source>
        <dbReference type="EMBL" id="MDA0182854.1"/>
    </source>
</evidence>
<comment type="caution">
    <text evidence="2">The sequence shown here is derived from an EMBL/GenBank/DDBJ whole genome shotgun (WGS) entry which is preliminary data.</text>
</comment>
<keyword evidence="2" id="KW-0489">Methyltransferase</keyword>
<feature type="domain" description="Methyltransferase FkbM" evidence="1">
    <location>
        <begin position="53"/>
        <end position="223"/>
    </location>
</feature>
<evidence type="ECO:0000313" key="3">
    <source>
        <dbReference type="Proteomes" id="UP001147653"/>
    </source>
</evidence>
<dbReference type="EMBL" id="JAPDDP010000042">
    <property type="protein sequence ID" value="MDA0182854.1"/>
    <property type="molecule type" value="Genomic_DNA"/>
</dbReference>
<keyword evidence="2" id="KW-0808">Transferase</keyword>
<dbReference type="SUPFAM" id="SSF53335">
    <property type="entry name" value="S-adenosyl-L-methionine-dependent methyltransferases"/>
    <property type="match status" value="1"/>
</dbReference>
<dbReference type="InterPro" id="IPR029063">
    <property type="entry name" value="SAM-dependent_MTases_sf"/>
</dbReference>
<proteinExistence type="predicted"/>
<dbReference type="GO" id="GO:0008171">
    <property type="term" value="F:O-methyltransferase activity"/>
    <property type="evidence" value="ECO:0007669"/>
    <property type="project" value="TreeGrafter"/>
</dbReference>
<dbReference type="Pfam" id="PF05050">
    <property type="entry name" value="Methyltransf_21"/>
    <property type="match status" value="1"/>
</dbReference>
<dbReference type="Proteomes" id="UP001147653">
    <property type="component" value="Unassembled WGS sequence"/>
</dbReference>
<dbReference type="RefSeq" id="WP_270027237.1">
    <property type="nucleotide sequence ID" value="NZ_JAPDDP010000042.1"/>
</dbReference>
<reference evidence="2" key="1">
    <citation type="submission" date="2022-10" db="EMBL/GenBank/DDBJ databases">
        <title>The WGS of Solirubrobacter phytolaccae KCTC 29190.</title>
        <authorList>
            <person name="Jiang Z."/>
        </authorList>
    </citation>
    <scope>NUCLEOTIDE SEQUENCE</scope>
    <source>
        <strain evidence="2">KCTC 29190</strain>
    </source>
</reference>
<dbReference type="PANTHER" id="PTHR36973:SF4">
    <property type="entry name" value="NODULATION PROTEIN"/>
    <property type="match status" value="1"/>
</dbReference>
<dbReference type="NCBIfam" id="TIGR01444">
    <property type="entry name" value="fkbM_fam"/>
    <property type="match status" value="1"/>
</dbReference>
<organism evidence="2 3">
    <name type="scientific">Solirubrobacter phytolaccae</name>
    <dbReference type="NCBI Taxonomy" id="1404360"/>
    <lineage>
        <taxon>Bacteria</taxon>
        <taxon>Bacillati</taxon>
        <taxon>Actinomycetota</taxon>
        <taxon>Thermoleophilia</taxon>
        <taxon>Solirubrobacterales</taxon>
        <taxon>Solirubrobacteraceae</taxon>
        <taxon>Solirubrobacter</taxon>
    </lineage>
</organism>
<dbReference type="GO" id="GO:0032259">
    <property type="term" value="P:methylation"/>
    <property type="evidence" value="ECO:0007669"/>
    <property type="project" value="UniProtKB-KW"/>
</dbReference>
<dbReference type="AlphaFoldDB" id="A0A9X3S917"/>
<dbReference type="PANTHER" id="PTHR36973">
    <property type="entry name" value="SLL1456 PROTEIN-RELATED"/>
    <property type="match status" value="1"/>
</dbReference>
<dbReference type="InterPro" id="IPR006342">
    <property type="entry name" value="FkbM_mtfrase"/>
</dbReference>
<name>A0A9X3S917_9ACTN</name>
<sequence length="248" mass="26794">MKALLQRALKRAGYTLYRDAPRDLANPLGVELAAHSALLRAVLQRADVNLVLDVGAHRGGYRDLLRASGYDGEIVSFEPVGASFAALQARAADDPAWRVQHLALGREAGEATLNVARESNFTSFLEPNAFSVERFGGSAVDHHETVEVARLDAVFERAAAHVPAPRALLKTDTQGWDLEVIEGAAGVLEHVVALQAELSVRPIYEDSTSWLEVLARLGELGFRPAQLTSVGRDDALGLLELDCLLVRG</sequence>
<accession>A0A9X3S917</accession>
<evidence type="ECO:0000259" key="1">
    <source>
        <dbReference type="Pfam" id="PF05050"/>
    </source>
</evidence>